<gene>
    <name evidence="1" type="ORF">WMO25_06620</name>
</gene>
<accession>A0ABV1B5G7</accession>
<dbReference type="PIRSF" id="PIRSF012293">
    <property type="entry name" value="EutA"/>
    <property type="match status" value="1"/>
</dbReference>
<evidence type="ECO:0000313" key="1">
    <source>
        <dbReference type="EMBL" id="MEQ2364771.1"/>
    </source>
</evidence>
<name>A0ABV1B5G7_9FIRM</name>
<protein>
    <submittedName>
        <fullName evidence="1">Ethanolamine ammonia-lyase reactivating factor EutA</fullName>
    </submittedName>
</protein>
<reference evidence="1 2" key="1">
    <citation type="submission" date="2024-03" db="EMBL/GenBank/DDBJ databases">
        <title>Human intestinal bacterial collection.</title>
        <authorList>
            <person name="Pauvert C."/>
            <person name="Hitch T.C.A."/>
            <person name="Clavel T."/>
        </authorList>
    </citation>
    <scope>NUCLEOTIDE SEQUENCE [LARGE SCALE GENOMIC DNA]</scope>
    <source>
        <strain evidence="1 2">CLA-AA-H190</strain>
    </source>
</reference>
<dbReference type="RefSeq" id="WP_253058736.1">
    <property type="nucleotide sequence ID" value="NZ_JBBMEK010000060.1"/>
</dbReference>
<dbReference type="PANTHER" id="PTHR32432:SF13">
    <property type="entry name" value="ETHANOLAMINE AMMONIA-LYASE REACTIVASE EUTA"/>
    <property type="match status" value="1"/>
</dbReference>
<dbReference type="SUPFAM" id="SSF53067">
    <property type="entry name" value="Actin-like ATPase domain"/>
    <property type="match status" value="1"/>
</dbReference>
<comment type="caution">
    <text evidence="1">The sequence shown here is derived from an EMBL/GenBank/DDBJ whole genome shotgun (WGS) entry which is preliminary data.</text>
</comment>
<dbReference type="Proteomes" id="UP001469749">
    <property type="component" value="Unassembled WGS sequence"/>
</dbReference>
<dbReference type="InterPro" id="IPR043129">
    <property type="entry name" value="ATPase_NBD"/>
</dbReference>
<evidence type="ECO:0000313" key="2">
    <source>
        <dbReference type="Proteomes" id="UP001469749"/>
    </source>
</evidence>
<keyword evidence="2" id="KW-1185">Reference proteome</keyword>
<dbReference type="Pfam" id="PF06277">
    <property type="entry name" value="EutA"/>
    <property type="match status" value="1"/>
</dbReference>
<dbReference type="InterPro" id="IPR009377">
    <property type="entry name" value="EutA"/>
</dbReference>
<sequence length="480" mass="51726">MADKTAILSVGIDVGTSTTQVVFSKLQMDNAGGYFSVPRVAIVDKEVVYKSEVYMTPLKTDVLIDTDALRDIVAAEFRKAGYRPEDTDSGAVIITGESARKENSDAVLKSLSDFAGDFVVSAAGPDMESLIAGKGSGAWQYSMDHHCRVANLDIGGGTTNVVLFEDGETLARGCLDIGGRLICMNPQGIITKVSPAAAVMAQAAGVSVSVGDRCDELKLTAVTRQMAAALNAYLGVGTKDIDAILRQIKTPGSSDFPVPEKVQAVFFSGGVADLIYHESADTWAYGDIGVLLGRAIRESRLFTDFQKMEPGETIRATVVGAGTYTTTISGSTITYSDDIFPLKNIPVIKLDEELQEACFAGETEPVIRRIQWVLGQNDEEHFILAMPGKRNPGYMEMKRAAASIRQIMDRVQPPGEPILLVIESDIAKAMGQMIRQQPDLKRQVVAIDSIHVEDGEYVDMGKPMMNGMVIPVVVKTLIFG</sequence>
<organism evidence="1 2">
    <name type="scientific">Coprococcus intestinihominis</name>
    <dbReference type="NCBI Taxonomy" id="3133154"/>
    <lineage>
        <taxon>Bacteria</taxon>
        <taxon>Bacillati</taxon>
        <taxon>Bacillota</taxon>
        <taxon>Clostridia</taxon>
        <taxon>Lachnospirales</taxon>
        <taxon>Lachnospiraceae</taxon>
        <taxon>Coprococcus</taxon>
    </lineage>
</organism>
<proteinExistence type="predicted"/>
<dbReference type="PANTHER" id="PTHR32432">
    <property type="entry name" value="CELL DIVISION PROTEIN FTSA-RELATED"/>
    <property type="match status" value="1"/>
</dbReference>
<dbReference type="InterPro" id="IPR050696">
    <property type="entry name" value="FtsA/MreB"/>
</dbReference>
<dbReference type="EMBL" id="JBBMEK010000060">
    <property type="protein sequence ID" value="MEQ2364771.1"/>
    <property type="molecule type" value="Genomic_DNA"/>
</dbReference>